<keyword evidence="3" id="KW-1185">Reference proteome</keyword>
<dbReference type="EMBL" id="JWZX01002332">
    <property type="protein sequence ID" value="KOO29916.1"/>
    <property type="molecule type" value="Genomic_DNA"/>
</dbReference>
<evidence type="ECO:0000313" key="2">
    <source>
        <dbReference type="EMBL" id="KOO29916.1"/>
    </source>
</evidence>
<gene>
    <name evidence="2" type="ORF">Ctob_014866</name>
</gene>
<evidence type="ECO:0000256" key="1">
    <source>
        <dbReference type="SAM" id="MobiDB-lite"/>
    </source>
</evidence>
<reference evidence="3" key="1">
    <citation type="journal article" date="2015" name="PLoS Genet.">
        <title>Genome Sequence and Transcriptome Analyses of Chrysochromulina tobin: Metabolic Tools for Enhanced Algal Fitness in the Prominent Order Prymnesiales (Haptophyceae).</title>
        <authorList>
            <person name="Hovde B.T."/>
            <person name="Deodato C.R."/>
            <person name="Hunsperger H.M."/>
            <person name="Ryken S.A."/>
            <person name="Yost W."/>
            <person name="Jha R.K."/>
            <person name="Patterson J."/>
            <person name="Monnat R.J. Jr."/>
            <person name="Barlow S.B."/>
            <person name="Starkenburg S.R."/>
            <person name="Cattolico R.A."/>
        </authorList>
    </citation>
    <scope>NUCLEOTIDE SEQUENCE</scope>
    <source>
        <strain evidence="3">CCMP291</strain>
    </source>
</reference>
<name>A0A0M0JTC9_9EUKA</name>
<dbReference type="AlphaFoldDB" id="A0A0M0JTC9"/>
<proteinExistence type="predicted"/>
<evidence type="ECO:0000313" key="3">
    <source>
        <dbReference type="Proteomes" id="UP000037460"/>
    </source>
</evidence>
<accession>A0A0M0JTC9</accession>
<comment type="caution">
    <text evidence="2">The sequence shown here is derived from an EMBL/GenBank/DDBJ whole genome shotgun (WGS) entry which is preliminary data.</text>
</comment>
<dbReference type="Proteomes" id="UP000037460">
    <property type="component" value="Unassembled WGS sequence"/>
</dbReference>
<organism evidence="2 3">
    <name type="scientific">Chrysochromulina tobinii</name>
    <dbReference type="NCBI Taxonomy" id="1460289"/>
    <lineage>
        <taxon>Eukaryota</taxon>
        <taxon>Haptista</taxon>
        <taxon>Haptophyta</taxon>
        <taxon>Prymnesiophyceae</taxon>
        <taxon>Prymnesiales</taxon>
        <taxon>Chrysochromulinaceae</taxon>
        <taxon>Chrysochromulina</taxon>
    </lineage>
</organism>
<feature type="non-terminal residue" evidence="2">
    <location>
        <position position="199"/>
    </location>
</feature>
<sequence>MPFRCPSCKAPCANLEQHKRRNPLCDRAPREQAPPPRAPPSTAGVEADDHFKNKFARRINLDYANLRYKRFIETSHCSAFHTCAIGWMDMLFEAALDVAMDASSVSEAVRAMRELHADGRKVLTDYHSQAARDAYLLKVVKIPYIRPMPFNPSSPEEFRKFAAKLSISQLLERIMQHDEKARKLIIAKSDEWMIGDKHN</sequence>
<protein>
    <submittedName>
        <fullName evidence="2">Uncharacterized protein</fullName>
    </submittedName>
</protein>
<feature type="region of interest" description="Disordered" evidence="1">
    <location>
        <begin position="23"/>
        <end position="46"/>
    </location>
</feature>